<dbReference type="Gene3D" id="1.10.1070.20">
    <property type="match status" value="1"/>
</dbReference>
<name>A0A2N3INR9_AERSO</name>
<protein>
    <recommendedName>
        <fullName evidence="3">HipA-like C-terminal domain-containing protein</fullName>
    </recommendedName>
</protein>
<evidence type="ECO:0008006" key="3">
    <source>
        <dbReference type="Google" id="ProtNLM"/>
    </source>
</evidence>
<evidence type="ECO:0000313" key="1">
    <source>
        <dbReference type="EMBL" id="PKQ72656.1"/>
    </source>
</evidence>
<dbReference type="AlphaFoldDB" id="A0A2N3INR9"/>
<gene>
    <name evidence="1" type="ORF">CJP16_21405</name>
</gene>
<keyword evidence="2" id="KW-1185">Reference proteome</keyword>
<reference evidence="1 2" key="1">
    <citation type="journal article" date="2017" name="Front. Microbiol.">
        <title>Strong Genomic and Phenotypic Heterogeneity in the Aeromonas sobria Species Complex.</title>
        <authorList>
            <person name="Gauthier J."/>
            <person name="Vincent A.T."/>
            <person name="Charette S.J."/>
            <person name="Derome N."/>
        </authorList>
    </citation>
    <scope>NUCLEOTIDE SEQUENCE [LARGE SCALE GENOMIC DNA]</scope>
    <source>
        <strain evidence="1 2">TM18</strain>
    </source>
</reference>
<dbReference type="Proteomes" id="UP000233467">
    <property type="component" value="Unassembled WGS sequence"/>
</dbReference>
<sequence length="310" mass="35815">MASYDCFIVEIISESSEIEQLGTKEKLWIVDDKEPERKLLLKFSRENTGEHWSEKCSAELCHALGIPHASYDLAFNDNRPCVISPNMIPDGYRMVMGNEVLHTKTSDYPQPILNGEKPVRVKEHTVTRVLGCLDAESVKNPPCEYDLTDLNAADVFCGYLMLDALVSNQDRHHENWAIMLDNSTGERYLCPTYDHAASLGREMTDDERRERLTTRDRNRMVPTFVRKARSELFKIKTDKKPLPTVEAFKHAIDIRPKAKKHWLEKLEALTEADIRVVFERVPDRCISQIARNFAVEMVLENRRRLLNDEP</sequence>
<evidence type="ECO:0000313" key="2">
    <source>
        <dbReference type="Proteomes" id="UP000233467"/>
    </source>
</evidence>
<proteinExistence type="predicted"/>
<accession>A0A2N3INR9</accession>
<comment type="caution">
    <text evidence="1">The sequence shown here is derived from an EMBL/GenBank/DDBJ whole genome shotgun (WGS) entry which is preliminary data.</text>
</comment>
<dbReference type="RefSeq" id="WP_101326507.1">
    <property type="nucleotide sequence ID" value="NZ_NQMM01000059.1"/>
</dbReference>
<dbReference type="EMBL" id="NQMM01000059">
    <property type="protein sequence ID" value="PKQ72656.1"/>
    <property type="molecule type" value="Genomic_DNA"/>
</dbReference>
<organism evidence="1 2">
    <name type="scientific">Aeromonas sobria</name>
    <dbReference type="NCBI Taxonomy" id="646"/>
    <lineage>
        <taxon>Bacteria</taxon>
        <taxon>Pseudomonadati</taxon>
        <taxon>Pseudomonadota</taxon>
        <taxon>Gammaproteobacteria</taxon>
        <taxon>Aeromonadales</taxon>
        <taxon>Aeromonadaceae</taxon>
        <taxon>Aeromonas</taxon>
    </lineage>
</organism>